<feature type="transmembrane region" description="Helical" evidence="5">
    <location>
        <begin position="20"/>
        <end position="40"/>
    </location>
</feature>
<dbReference type="AlphaFoldDB" id="K2MCF1"/>
<evidence type="ECO:0000313" key="7">
    <source>
        <dbReference type="EMBL" id="EKF19841.1"/>
    </source>
</evidence>
<feature type="transmembrane region" description="Helical" evidence="5">
    <location>
        <begin position="322"/>
        <end position="343"/>
    </location>
</feature>
<keyword evidence="8" id="KW-1185">Reference proteome</keyword>
<evidence type="ECO:0000313" key="8">
    <source>
        <dbReference type="Proteomes" id="UP000006786"/>
    </source>
</evidence>
<comment type="caution">
    <text evidence="7">The sequence shown here is derived from an EMBL/GenBank/DDBJ whole genome shotgun (WGS) entry which is preliminary data.</text>
</comment>
<keyword evidence="4 5" id="KW-0472">Membrane</keyword>
<comment type="subcellular location">
    <subcellularLocation>
        <location evidence="1">Membrane</location>
        <topology evidence="1">Multi-pass membrane protein</topology>
    </subcellularLocation>
</comment>
<feature type="transmembrane region" description="Helical" evidence="5">
    <location>
        <begin position="192"/>
        <end position="207"/>
    </location>
</feature>
<evidence type="ECO:0000256" key="2">
    <source>
        <dbReference type="ARBA" id="ARBA00022692"/>
    </source>
</evidence>
<dbReference type="Pfam" id="PF04932">
    <property type="entry name" value="Wzy_C"/>
    <property type="match status" value="1"/>
</dbReference>
<evidence type="ECO:0000256" key="5">
    <source>
        <dbReference type="SAM" id="Phobius"/>
    </source>
</evidence>
<dbReference type="Proteomes" id="UP000006786">
    <property type="component" value="Unassembled WGS sequence"/>
</dbReference>
<dbReference type="InterPro" id="IPR051533">
    <property type="entry name" value="WaaL-like"/>
</dbReference>
<feature type="domain" description="O-antigen ligase-related" evidence="6">
    <location>
        <begin position="178"/>
        <end position="323"/>
    </location>
</feature>
<feature type="transmembrane region" description="Helical" evidence="5">
    <location>
        <begin position="355"/>
        <end position="376"/>
    </location>
</feature>
<evidence type="ECO:0000256" key="4">
    <source>
        <dbReference type="ARBA" id="ARBA00023136"/>
    </source>
</evidence>
<feature type="transmembrane region" description="Helical" evidence="5">
    <location>
        <begin position="170"/>
        <end position="186"/>
    </location>
</feature>
<organism evidence="7 8">
    <name type="scientific">Nitratireductor pacificus pht-3B</name>
    <dbReference type="NCBI Taxonomy" id="391937"/>
    <lineage>
        <taxon>Bacteria</taxon>
        <taxon>Pseudomonadati</taxon>
        <taxon>Pseudomonadota</taxon>
        <taxon>Alphaproteobacteria</taxon>
        <taxon>Hyphomicrobiales</taxon>
        <taxon>Phyllobacteriaceae</taxon>
        <taxon>Nitratireductor</taxon>
    </lineage>
</organism>
<dbReference type="eggNOG" id="COG3307">
    <property type="taxonomic scope" value="Bacteria"/>
</dbReference>
<proteinExistence type="predicted"/>
<keyword evidence="2 5" id="KW-0812">Transmembrane</keyword>
<dbReference type="PANTHER" id="PTHR37422:SF23">
    <property type="entry name" value="TEICHURONIC ACID BIOSYNTHESIS PROTEIN TUAE"/>
    <property type="match status" value="1"/>
</dbReference>
<protein>
    <submittedName>
        <fullName evidence="7">O-antigen polymerase</fullName>
    </submittedName>
</protein>
<dbReference type="InterPro" id="IPR007016">
    <property type="entry name" value="O-antigen_ligase-rel_domated"/>
</dbReference>
<reference evidence="7 8" key="1">
    <citation type="journal article" date="2012" name="J. Bacteriol.">
        <title>Genome Sequence of Nitratireductor pacificus Type Strain pht-3B.</title>
        <authorList>
            <person name="Lai Q."/>
            <person name="Li G."/>
            <person name="Shao Z."/>
        </authorList>
    </citation>
    <scope>NUCLEOTIDE SEQUENCE [LARGE SCALE GENOMIC DNA]</scope>
    <source>
        <strain evidence="8">pht-3B</strain>
    </source>
</reference>
<name>K2MCF1_9HYPH</name>
<feature type="transmembrane region" description="Helical" evidence="5">
    <location>
        <begin position="77"/>
        <end position="99"/>
    </location>
</feature>
<dbReference type="STRING" id="391937.NA2_05853"/>
<dbReference type="GO" id="GO:0016020">
    <property type="term" value="C:membrane"/>
    <property type="evidence" value="ECO:0007669"/>
    <property type="project" value="UniProtKB-SubCell"/>
</dbReference>
<feature type="transmembrane region" description="Helical" evidence="5">
    <location>
        <begin position="144"/>
        <end position="163"/>
    </location>
</feature>
<feature type="transmembrane region" description="Helical" evidence="5">
    <location>
        <begin position="382"/>
        <end position="401"/>
    </location>
</feature>
<accession>K2MCF1</accession>
<evidence type="ECO:0000259" key="6">
    <source>
        <dbReference type="Pfam" id="PF04932"/>
    </source>
</evidence>
<dbReference type="EMBL" id="AMRM01000005">
    <property type="protein sequence ID" value="EKF19841.1"/>
    <property type="molecule type" value="Genomic_DNA"/>
</dbReference>
<dbReference type="PATRIC" id="fig|391937.3.peg.1205"/>
<feature type="transmembrane region" description="Helical" evidence="5">
    <location>
        <begin position="111"/>
        <end position="132"/>
    </location>
</feature>
<dbReference type="PANTHER" id="PTHR37422">
    <property type="entry name" value="TEICHURONIC ACID BIOSYNTHESIS PROTEIN TUAE"/>
    <property type="match status" value="1"/>
</dbReference>
<feature type="transmembrane region" description="Helical" evidence="5">
    <location>
        <begin position="52"/>
        <end position="71"/>
    </location>
</feature>
<keyword evidence="3 5" id="KW-1133">Transmembrane helix</keyword>
<evidence type="ECO:0000256" key="1">
    <source>
        <dbReference type="ARBA" id="ARBA00004141"/>
    </source>
</evidence>
<gene>
    <name evidence="7" type="ORF">NA2_05853</name>
</gene>
<sequence>MYRDVNRLFTFACFAAPPILGSVVSFVWHGGALWCAFEVLTGRRRLSPDRAMRFIALAMAVYAAANIMSFLANDPSWGRALQLLPLATFLLFSFSYSIWSISQKDTIARAAILGSAVAGSGALVLAVIQHYLIGMRAEGGAGNALVFAHVACLAGLVCLAAALTLESARSRWLLVIYAASFLAVLYSGSRSVWGVMIGVTVLLLLVCRQRAWDIFKGRLLAIVIGVAVIGVLTSGLILHRVELLSANWEALAETSNYRTSLGQRVALWEIATKLFLDRPILGYGMQSTESLIREHLILDYSLDSGFTHFHNGFLTAFVEGGIFSGGAVLVILAAMLVVATRILRGDADETARFGALLLLVVSLVHAGSGLVNLIFGHDIMDSVFMIFAITGLYLAAGTSMLPAEAGDRSPAAGDAAAQTRP</sequence>
<feature type="transmembrane region" description="Helical" evidence="5">
    <location>
        <begin position="219"/>
        <end position="238"/>
    </location>
</feature>
<evidence type="ECO:0000256" key="3">
    <source>
        <dbReference type="ARBA" id="ARBA00022989"/>
    </source>
</evidence>
<dbReference type="RefSeq" id="WP_008595269.1">
    <property type="nucleotide sequence ID" value="NZ_AMRM01000005.1"/>
</dbReference>